<reference evidence="3" key="1">
    <citation type="journal article" date="2018" name="DNA Res.">
        <title>Multiple hybrid de novo genome assembly of finger millet, an orphan allotetraploid crop.</title>
        <authorList>
            <person name="Hatakeyama M."/>
            <person name="Aluri S."/>
            <person name="Balachadran M.T."/>
            <person name="Sivarajan S.R."/>
            <person name="Patrignani A."/>
            <person name="Gruter S."/>
            <person name="Poveda L."/>
            <person name="Shimizu-Inatsugi R."/>
            <person name="Baeten J."/>
            <person name="Francoijs K.J."/>
            <person name="Nataraja K.N."/>
            <person name="Reddy Y.A.N."/>
            <person name="Phadnis S."/>
            <person name="Ravikumar R.L."/>
            <person name="Schlapbach R."/>
            <person name="Sreeman S.M."/>
            <person name="Shimizu K.K."/>
        </authorList>
    </citation>
    <scope>NUCLEOTIDE SEQUENCE</scope>
</reference>
<feature type="region of interest" description="Disordered" evidence="1">
    <location>
        <begin position="1"/>
        <end position="58"/>
    </location>
</feature>
<dbReference type="InterPro" id="IPR036779">
    <property type="entry name" value="LysM_dom_sf"/>
</dbReference>
<accession>A0AAV5EJV7</accession>
<dbReference type="EMBL" id="BQKI01000076">
    <property type="protein sequence ID" value="GJN23639.1"/>
    <property type="molecule type" value="Genomic_DNA"/>
</dbReference>
<keyword evidence="4" id="KW-1185">Reference proteome</keyword>
<dbReference type="InterPro" id="IPR001810">
    <property type="entry name" value="F-box_dom"/>
</dbReference>
<dbReference type="SUPFAM" id="SSF81383">
    <property type="entry name" value="F-box domain"/>
    <property type="match status" value="1"/>
</dbReference>
<dbReference type="PANTHER" id="PTHR20932">
    <property type="entry name" value="LYSM AND PUTATIVE PEPTIDOGLYCAN-BINDING DOMAIN-CONTAINING PROTEIN"/>
    <property type="match status" value="1"/>
</dbReference>
<comment type="caution">
    <text evidence="3">The sequence shown here is derived from an EMBL/GenBank/DDBJ whole genome shotgun (WGS) entry which is preliminary data.</text>
</comment>
<protein>
    <recommendedName>
        <fullName evidence="2">F-box domain-containing protein</fullName>
    </recommendedName>
</protein>
<dbReference type="InterPro" id="IPR036047">
    <property type="entry name" value="F-box-like_dom_sf"/>
</dbReference>
<dbReference type="Pfam" id="PF12937">
    <property type="entry name" value="F-box-like"/>
    <property type="match status" value="1"/>
</dbReference>
<organism evidence="3 4">
    <name type="scientific">Eleusine coracana subsp. coracana</name>
    <dbReference type="NCBI Taxonomy" id="191504"/>
    <lineage>
        <taxon>Eukaryota</taxon>
        <taxon>Viridiplantae</taxon>
        <taxon>Streptophyta</taxon>
        <taxon>Embryophyta</taxon>
        <taxon>Tracheophyta</taxon>
        <taxon>Spermatophyta</taxon>
        <taxon>Magnoliopsida</taxon>
        <taxon>Liliopsida</taxon>
        <taxon>Poales</taxon>
        <taxon>Poaceae</taxon>
        <taxon>PACMAD clade</taxon>
        <taxon>Chloridoideae</taxon>
        <taxon>Cynodonteae</taxon>
        <taxon>Eleusininae</taxon>
        <taxon>Eleusine</taxon>
    </lineage>
</organism>
<dbReference type="SMART" id="SM00256">
    <property type="entry name" value="FBOX"/>
    <property type="match status" value="1"/>
</dbReference>
<dbReference type="PANTHER" id="PTHR20932:SF8">
    <property type="entry name" value="LD22649P"/>
    <property type="match status" value="1"/>
</dbReference>
<reference evidence="3" key="2">
    <citation type="submission" date="2021-12" db="EMBL/GenBank/DDBJ databases">
        <title>Resequencing data analysis of finger millet.</title>
        <authorList>
            <person name="Hatakeyama M."/>
            <person name="Aluri S."/>
            <person name="Balachadran M.T."/>
            <person name="Sivarajan S.R."/>
            <person name="Poveda L."/>
            <person name="Shimizu-Inatsugi R."/>
            <person name="Schlapbach R."/>
            <person name="Sreeman S.M."/>
            <person name="Shimizu K.K."/>
        </authorList>
    </citation>
    <scope>NUCLEOTIDE SEQUENCE</scope>
</reference>
<evidence type="ECO:0000313" key="3">
    <source>
        <dbReference type="EMBL" id="GJN23639.1"/>
    </source>
</evidence>
<dbReference type="Gene3D" id="3.10.350.10">
    <property type="entry name" value="LysM domain"/>
    <property type="match status" value="1"/>
</dbReference>
<evidence type="ECO:0000259" key="2">
    <source>
        <dbReference type="PROSITE" id="PS50181"/>
    </source>
</evidence>
<dbReference type="Gene3D" id="1.20.1280.50">
    <property type="match status" value="1"/>
</dbReference>
<name>A0AAV5EJV7_ELECO</name>
<evidence type="ECO:0000313" key="4">
    <source>
        <dbReference type="Proteomes" id="UP001054889"/>
    </source>
</evidence>
<dbReference type="AlphaFoldDB" id="A0AAV5EJV7"/>
<dbReference type="InterPro" id="IPR045030">
    <property type="entry name" value="LYSM1-4"/>
</dbReference>
<proteinExistence type="predicted"/>
<dbReference type="Proteomes" id="UP001054889">
    <property type="component" value="Unassembled WGS sequence"/>
</dbReference>
<evidence type="ECO:0000256" key="1">
    <source>
        <dbReference type="SAM" id="MobiDB-lite"/>
    </source>
</evidence>
<sequence length="290" mass="31907">MTASAAPPHALTPLPLSQPHGPTPSHGTSLPPLPPHRAMADGAASSPADPTSPEPDPVAIAARLPADLLRSFLQRLPPTDLARAACVCRAWHAVASDRAVLEAAFRAPWGVRRVIGEPTTRAFWRAAYLGRFALSHAVRRGDTVPGVALKYSVQRQHSIMNLTDLMVTDVKRFNNMISDHGIYSRERLLIPISNPEILLGSTCYIEMDHNAKREVAVFYPEGRPGGKAESSVRTVSTEKRSQRILESVRRSLRVDDGTALYYLSISEGDPRAAMMEFSEDLRWEQQRAGY</sequence>
<gene>
    <name evidence="3" type="primary">gb11304</name>
    <name evidence="3" type="ORF">PR202_gb11304</name>
</gene>
<feature type="domain" description="F-box" evidence="2">
    <location>
        <begin position="58"/>
        <end position="108"/>
    </location>
</feature>
<feature type="compositionally biased region" description="Low complexity" evidence="1">
    <location>
        <begin position="1"/>
        <end position="17"/>
    </location>
</feature>
<dbReference type="PROSITE" id="PS50181">
    <property type="entry name" value="FBOX"/>
    <property type="match status" value="1"/>
</dbReference>